<dbReference type="InParanoid" id="E3M2A6"/>
<keyword evidence="6" id="KW-0732">Signal</keyword>
<feature type="compositionally biased region" description="Low complexity" evidence="5">
    <location>
        <begin position="226"/>
        <end position="265"/>
    </location>
</feature>
<dbReference type="STRING" id="31234.E3M2A6"/>
<dbReference type="InterPro" id="IPR050362">
    <property type="entry name" value="Cation-dep_OMT"/>
</dbReference>
<dbReference type="AlphaFoldDB" id="E3M2A6"/>
<proteinExistence type="inferred from homology"/>
<dbReference type="eggNOG" id="KOG1663">
    <property type="taxonomic scope" value="Eukaryota"/>
</dbReference>
<evidence type="ECO:0000256" key="3">
    <source>
        <dbReference type="ARBA" id="ARBA00022691"/>
    </source>
</evidence>
<protein>
    <submittedName>
        <fullName evidence="7">Uncharacterized protein</fullName>
    </submittedName>
</protein>
<accession>E3M2A6</accession>
<dbReference type="GO" id="GO:0008757">
    <property type="term" value="F:S-adenosylmethionine-dependent methyltransferase activity"/>
    <property type="evidence" value="ECO:0007669"/>
    <property type="project" value="TreeGrafter"/>
</dbReference>
<dbReference type="InterPro" id="IPR029063">
    <property type="entry name" value="SAM-dependent_MTases_sf"/>
</dbReference>
<feature type="region of interest" description="Disordered" evidence="5">
    <location>
        <begin position="97"/>
        <end position="125"/>
    </location>
</feature>
<evidence type="ECO:0000256" key="5">
    <source>
        <dbReference type="SAM" id="MobiDB-lite"/>
    </source>
</evidence>
<evidence type="ECO:0000313" key="8">
    <source>
        <dbReference type="Proteomes" id="UP000008281"/>
    </source>
</evidence>
<dbReference type="PANTHER" id="PTHR10509">
    <property type="entry name" value="O-METHYLTRANSFERASE-RELATED"/>
    <property type="match status" value="1"/>
</dbReference>
<dbReference type="InterPro" id="IPR002935">
    <property type="entry name" value="SAM_O-MeTrfase"/>
</dbReference>
<dbReference type="OrthoDB" id="10251242at2759"/>
<dbReference type="SUPFAM" id="SSF53335">
    <property type="entry name" value="S-adenosyl-L-methionine-dependent methyltransferases"/>
    <property type="match status" value="1"/>
</dbReference>
<dbReference type="Gene3D" id="3.40.50.150">
    <property type="entry name" value="Vaccinia Virus protein VP39"/>
    <property type="match status" value="1"/>
</dbReference>
<feature type="region of interest" description="Disordered" evidence="5">
    <location>
        <begin position="137"/>
        <end position="159"/>
    </location>
</feature>
<organism evidence="8">
    <name type="scientific">Caenorhabditis remanei</name>
    <name type="common">Caenorhabditis vulgaris</name>
    <dbReference type="NCBI Taxonomy" id="31234"/>
    <lineage>
        <taxon>Eukaryota</taxon>
        <taxon>Metazoa</taxon>
        <taxon>Ecdysozoa</taxon>
        <taxon>Nematoda</taxon>
        <taxon>Chromadorea</taxon>
        <taxon>Rhabditida</taxon>
        <taxon>Rhabditina</taxon>
        <taxon>Rhabditomorpha</taxon>
        <taxon>Rhabditoidea</taxon>
        <taxon>Rhabditidae</taxon>
        <taxon>Peloderinae</taxon>
        <taxon>Caenorhabditis</taxon>
    </lineage>
</organism>
<dbReference type="Proteomes" id="UP000008281">
    <property type="component" value="Unassembled WGS sequence"/>
</dbReference>
<evidence type="ECO:0000256" key="6">
    <source>
        <dbReference type="SAM" id="SignalP"/>
    </source>
</evidence>
<dbReference type="OMA" id="WLPFANL"/>
<evidence type="ECO:0000256" key="1">
    <source>
        <dbReference type="ARBA" id="ARBA00022603"/>
    </source>
</evidence>
<keyword evidence="1" id="KW-0489">Methyltransferase</keyword>
<name>E3M2A6_CAERE</name>
<feature type="region of interest" description="Disordered" evidence="5">
    <location>
        <begin position="226"/>
        <end position="268"/>
    </location>
</feature>
<reference evidence="7" key="1">
    <citation type="submission" date="2007-07" db="EMBL/GenBank/DDBJ databases">
        <title>PCAP assembly of the Caenorhabditis remanei genome.</title>
        <authorList>
            <consortium name="The Caenorhabditis remanei Sequencing Consortium"/>
            <person name="Wilson R.K."/>
        </authorList>
    </citation>
    <scope>NUCLEOTIDE SEQUENCE [LARGE SCALE GENOMIC DNA]</scope>
    <source>
        <strain evidence="7">PB4641</strain>
    </source>
</reference>
<dbReference type="GO" id="GO:0032259">
    <property type="term" value="P:methylation"/>
    <property type="evidence" value="ECO:0007669"/>
    <property type="project" value="UniProtKB-KW"/>
</dbReference>
<keyword evidence="3" id="KW-0949">S-adenosyl-L-methionine</keyword>
<dbReference type="FunCoup" id="E3M2A6">
    <property type="interactions" value="1806"/>
</dbReference>
<dbReference type="PANTHER" id="PTHR10509:SF33">
    <property type="entry name" value="CATECHOL-O-METHYLTRANSFERASE FAMILY"/>
    <property type="match status" value="1"/>
</dbReference>
<dbReference type="Pfam" id="PF01596">
    <property type="entry name" value="Methyltransf_3"/>
    <property type="match status" value="1"/>
</dbReference>
<dbReference type="EMBL" id="DS268422">
    <property type="protein sequence ID" value="EFO89811.1"/>
    <property type="molecule type" value="Genomic_DNA"/>
</dbReference>
<evidence type="ECO:0000313" key="7">
    <source>
        <dbReference type="EMBL" id="EFO89811.1"/>
    </source>
</evidence>
<gene>
    <name evidence="7" type="ORF">CRE_07341</name>
</gene>
<evidence type="ECO:0000256" key="2">
    <source>
        <dbReference type="ARBA" id="ARBA00022679"/>
    </source>
</evidence>
<feature type="chain" id="PRO_5003175946" evidence="6">
    <location>
        <begin position="20"/>
        <end position="666"/>
    </location>
</feature>
<sequence>MRLFIPIILTIISTKHVHGFIWLPFANLGSMFETLKQTAFHEKMDFNEPDSQYSFLEFGKDLFNNIGQYLTSAIGNDDKMKIASNLRELFNLTTTTETPKTPKRFRPKIIPVDKPESTTVPTTRPLPTVFTFPYTTPHFTTSTPPPEITTTYDPRPRFRYTTTTEPTIIKFVKTTKAPITTTEEGSTTEDDIIRFTTTTERVRFATFSPNIPKTTTTIVYTTTTAPTTTRTPTTTTTTTTSTTTPSTTTTTMPTTTTTQFTTTHTVSEPPKLFTKPQYQIWPTTTRPFVQTPETLISSTEHFIRPSSIIRNNIWKKVTPSVTPEYTTSVFWTTPMPVPTDLPIPEEPFTTTMTNPTPPSESQLVFSSTAGIPIYNQSAQKSSHDHQIMEKIAVTSTPQVHKYDTCGNQITQNKLLLHNEFSVPDQRCSIKLKSFETSDPLFQYCYSHSTMIDNSIQDLLRDTQTATSLPQHISWHSSVTPEVVQLVQTLMSLYRPSRCLVIGLLIIRVFTGLGLLGVAERVDSRGIVVALEHPAYAVFWDKIGQKHARKLTATQMSRIQMRTSESIEKSLPRLATNEPNTFDFVFLDDFKRENYLDDYEHAIRLIRSGGLLVINQALNGGGVMSSIDYMTNDDRVIRNMNIRIKQDPRVSASLLPYGGGTWIVTKN</sequence>
<keyword evidence="8" id="KW-1185">Reference proteome</keyword>
<dbReference type="GO" id="GO:0008171">
    <property type="term" value="F:O-methyltransferase activity"/>
    <property type="evidence" value="ECO:0007669"/>
    <property type="project" value="InterPro"/>
</dbReference>
<comment type="similarity">
    <text evidence="4">Belongs to the class I-like SAM-binding methyltransferase superfamily. Cation-dependent O-methyltransferase family.</text>
</comment>
<dbReference type="PROSITE" id="PS51682">
    <property type="entry name" value="SAM_OMT_I"/>
    <property type="match status" value="1"/>
</dbReference>
<dbReference type="HOGENOM" id="CLU_431645_0_0_1"/>
<keyword evidence="2" id="KW-0808">Transferase</keyword>
<evidence type="ECO:0000256" key="4">
    <source>
        <dbReference type="ARBA" id="ARBA00023453"/>
    </source>
</evidence>
<feature type="signal peptide" evidence="6">
    <location>
        <begin position="1"/>
        <end position="19"/>
    </location>
</feature>